<proteinExistence type="predicted"/>
<keyword evidence="2" id="KW-1185">Reference proteome</keyword>
<dbReference type="AlphaFoldDB" id="A0A075B304"/>
<reference evidence="1 2" key="1">
    <citation type="journal article" date="2013" name="Curr. Biol.">
        <title>Shared signatures of parasitism and phylogenomics unite Cryptomycota and microsporidia.</title>
        <authorList>
            <person name="James T.Y."/>
            <person name="Pelin A."/>
            <person name="Bonen L."/>
            <person name="Ahrendt S."/>
            <person name="Sain D."/>
            <person name="Corradi N."/>
            <person name="Stajich J.E."/>
        </authorList>
    </citation>
    <scope>NUCLEOTIDE SEQUENCE [LARGE SCALE GENOMIC DNA]</scope>
    <source>
        <strain evidence="1 2">CSF55</strain>
    </source>
</reference>
<dbReference type="Proteomes" id="UP000030755">
    <property type="component" value="Unassembled WGS sequence"/>
</dbReference>
<evidence type="ECO:0000313" key="1">
    <source>
        <dbReference type="EMBL" id="EPZ36945.1"/>
    </source>
</evidence>
<organism evidence="1 2">
    <name type="scientific">Rozella allomycis (strain CSF55)</name>
    <dbReference type="NCBI Taxonomy" id="988480"/>
    <lineage>
        <taxon>Eukaryota</taxon>
        <taxon>Fungi</taxon>
        <taxon>Fungi incertae sedis</taxon>
        <taxon>Cryptomycota</taxon>
        <taxon>Cryptomycota incertae sedis</taxon>
        <taxon>Rozella</taxon>
    </lineage>
</organism>
<name>A0A075B304_ROZAC</name>
<dbReference type="HOGENOM" id="CLU_1526025_0_0_1"/>
<gene>
    <name evidence="1" type="ORF">O9G_001390</name>
</gene>
<protein>
    <submittedName>
        <fullName evidence="1">Uncharacterized protein</fullName>
    </submittedName>
</protein>
<sequence length="176" mass="19942">MKNLSYTSYENQLRILERDMEIHAILEPLDDYSRNKALDYLPQPSQQKVYQRRAGNLNSRSYVSNESRFMRENAKTKNVDLESSLVAGRSGADAYREVVGNGLEAPLSVDDLPIANQKWFKVCETKGCEALRQLFTNSPSGSTANKCGLGIRKEVCQFIICLPRKMLQIIKSCVDE</sequence>
<dbReference type="EMBL" id="KE560384">
    <property type="protein sequence ID" value="EPZ36945.1"/>
    <property type="molecule type" value="Genomic_DNA"/>
</dbReference>
<evidence type="ECO:0000313" key="2">
    <source>
        <dbReference type="Proteomes" id="UP000030755"/>
    </source>
</evidence>
<accession>A0A075B304</accession>